<proteinExistence type="predicted"/>
<dbReference type="Proteomes" id="UP000260773">
    <property type="component" value="Unassembled WGS sequence"/>
</dbReference>
<reference evidence="4 5" key="1">
    <citation type="submission" date="2018-08" db="EMBL/GenBank/DDBJ databases">
        <title>A genome reference for cultivated species of the human gut microbiota.</title>
        <authorList>
            <person name="Zou Y."/>
            <person name="Xue W."/>
            <person name="Luo G."/>
        </authorList>
    </citation>
    <scope>NUCLEOTIDE SEQUENCE [LARGE SCALE GENOMIC DNA]</scope>
    <source>
        <strain evidence="2 4">AF45-17</strain>
        <strain evidence="3 5">AM28-39</strain>
    </source>
</reference>
<dbReference type="SMART" id="SM01252">
    <property type="entry name" value="KilA-N"/>
    <property type="match status" value="1"/>
</dbReference>
<keyword evidence="5" id="KW-1185">Reference proteome</keyword>
<accession>A0A3E2TKF6</accession>
<dbReference type="Pfam" id="PF04383">
    <property type="entry name" value="KilA-N"/>
    <property type="match status" value="1"/>
</dbReference>
<dbReference type="OrthoDB" id="9810290at2"/>
<name>A0A3E2TKF6_9FIRM</name>
<evidence type="ECO:0000313" key="4">
    <source>
        <dbReference type="Proteomes" id="UP000260773"/>
    </source>
</evidence>
<dbReference type="EMBL" id="QVEP01000032">
    <property type="protein sequence ID" value="RGB77666.1"/>
    <property type="molecule type" value="Genomic_DNA"/>
</dbReference>
<comment type="caution">
    <text evidence="2">The sequence shown here is derived from an EMBL/GenBank/DDBJ whole genome shotgun (WGS) entry which is preliminary data.</text>
</comment>
<feature type="domain" description="KilA-N" evidence="1">
    <location>
        <begin position="5"/>
        <end position="141"/>
    </location>
</feature>
<dbReference type="PROSITE" id="PS51301">
    <property type="entry name" value="KILA_N"/>
    <property type="match status" value="1"/>
</dbReference>
<dbReference type="AlphaFoldDB" id="A0A3E2TKF6"/>
<dbReference type="InterPro" id="IPR017880">
    <property type="entry name" value="KilA_N"/>
</dbReference>
<organism evidence="2 4">
    <name type="scientific">Coprococcus catus</name>
    <dbReference type="NCBI Taxonomy" id="116085"/>
    <lineage>
        <taxon>Bacteria</taxon>
        <taxon>Bacillati</taxon>
        <taxon>Bacillota</taxon>
        <taxon>Clostridia</taxon>
        <taxon>Lachnospirales</taxon>
        <taxon>Lachnospiraceae</taxon>
        <taxon>Coprococcus</taxon>
    </lineage>
</organism>
<evidence type="ECO:0000313" key="3">
    <source>
        <dbReference type="EMBL" id="RGC45425.1"/>
    </source>
</evidence>
<evidence type="ECO:0000313" key="2">
    <source>
        <dbReference type="EMBL" id="RGB77666.1"/>
    </source>
</evidence>
<dbReference type="RefSeq" id="WP_117528732.1">
    <property type="nucleotide sequence ID" value="NZ_JAQENQ010000007.1"/>
</dbReference>
<sequence>MGKVIKDTLHANGVDIGIYTQDFENEFISLTDIARYKSDDPTAVIQNWMRNRDVIEFLGLWERLHNPDFKPLEFEGFRKQAGANAFTMSPRKWIDATNAIGIVSKSGRYGGTYAHSDIAMSFATWISPEFQLYIMKDYRRLKTDENSRLSLNWNLNREISKLNYRIHTNAIKQNLLPPELTPTQISFTYANEADMLNVVLFGQTAKQWKNEHPSVNGNMRDEATLNQLLVLANLESYNAILINQGKTQKERMELLRQLAIQQLQTLESVSLNSLPRLGINAQKD</sequence>
<dbReference type="Proteomes" id="UP000261231">
    <property type="component" value="Unassembled WGS sequence"/>
</dbReference>
<gene>
    <name evidence="2" type="ORF">DW070_11975</name>
    <name evidence="3" type="ORF">DW747_11200</name>
</gene>
<evidence type="ECO:0000313" key="5">
    <source>
        <dbReference type="Proteomes" id="UP000261231"/>
    </source>
</evidence>
<evidence type="ECO:0000259" key="1">
    <source>
        <dbReference type="PROSITE" id="PS51301"/>
    </source>
</evidence>
<dbReference type="InterPro" id="IPR018004">
    <property type="entry name" value="KilA/APSES_HTH"/>
</dbReference>
<protein>
    <submittedName>
        <fullName evidence="2">KilA-N domain-containing protein</fullName>
    </submittedName>
</protein>
<dbReference type="EMBL" id="QVFD01000011">
    <property type="protein sequence ID" value="RGC45425.1"/>
    <property type="molecule type" value="Genomic_DNA"/>
</dbReference>